<evidence type="ECO:0000313" key="2">
    <source>
        <dbReference type="EMBL" id="RYR41341.1"/>
    </source>
</evidence>
<organism evidence="2 3">
    <name type="scientific">Arachis hypogaea</name>
    <name type="common">Peanut</name>
    <dbReference type="NCBI Taxonomy" id="3818"/>
    <lineage>
        <taxon>Eukaryota</taxon>
        <taxon>Viridiplantae</taxon>
        <taxon>Streptophyta</taxon>
        <taxon>Embryophyta</taxon>
        <taxon>Tracheophyta</taxon>
        <taxon>Spermatophyta</taxon>
        <taxon>Magnoliopsida</taxon>
        <taxon>eudicotyledons</taxon>
        <taxon>Gunneridae</taxon>
        <taxon>Pentapetalae</taxon>
        <taxon>rosids</taxon>
        <taxon>fabids</taxon>
        <taxon>Fabales</taxon>
        <taxon>Fabaceae</taxon>
        <taxon>Papilionoideae</taxon>
        <taxon>50 kb inversion clade</taxon>
        <taxon>dalbergioids sensu lato</taxon>
        <taxon>Dalbergieae</taxon>
        <taxon>Pterocarpus clade</taxon>
        <taxon>Arachis</taxon>
    </lineage>
</organism>
<dbReference type="PANTHER" id="PTHR37259">
    <property type="entry name" value="OS07G0474300 PROTEIN"/>
    <property type="match status" value="1"/>
</dbReference>
<proteinExistence type="predicted"/>
<dbReference type="OrthoDB" id="784446at2759"/>
<feature type="region of interest" description="Disordered" evidence="1">
    <location>
        <begin position="1"/>
        <end position="50"/>
    </location>
</feature>
<dbReference type="Gramene" id="arahy.Tifrunner.gnm2.ann2.Ah08g027700.1">
    <property type="protein sequence ID" value="arahy.Tifrunner.gnm2.ann2.Ah08g027700.1-CDS"/>
    <property type="gene ID" value="arahy.Tifrunner.gnm2.ann2.Ah08g027700"/>
</dbReference>
<feature type="region of interest" description="Disordered" evidence="1">
    <location>
        <begin position="194"/>
        <end position="224"/>
    </location>
</feature>
<dbReference type="Proteomes" id="UP000289738">
    <property type="component" value="Chromosome A08"/>
</dbReference>
<evidence type="ECO:0000256" key="1">
    <source>
        <dbReference type="SAM" id="MobiDB-lite"/>
    </source>
</evidence>
<keyword evidence="3" id="KW-1185">Reference proteome</keyword>
<dbReference type="STRING" id="3818.A0A445BRT1"/>
<gene>
    <name evidence="2" type="ORF">Ahy_A08g037743</name>
</gene>
<sequence>MYSFSNMKSERKPPLPKSPIRLRSRRPLQQSSNSTLSLQTPSGSLNKFQKSTRPLAIEESALRPEYQTISCEISALSKMVKEELGNAEKENFDSFAAGAASCGSRPGVLFERGRFYDEYSARRNERLRRKQGVVAVAEESKLQAYSVGLGVTMESAKKYSSRKLGSIRKSVTAAYSMEMSEAQTPRYMLRSMTKEKETKKPTLAAVPKPPPAGRKIGTRRTTRI</sequence>
<dbReference type="PANTHER" id="PTHR37259:SF2">
    <property type="entry name" value="OS07G0474300 PROTEIN"/>
    <property type="match status" value="1"/>
</dbReference>
<feature type="compositionally biased region" description="Low complexity" evidence="1">
    <location>
        <begin position="27"/>
        <end position="42"/>
    </location>
</feature>
<dbReference type="AlphaFoldDB" id="A0A445BRT1"/>
<reference evidence="2 3" key="1">
    <citation type="submission" date="2019-01" db="EMBL/GenBank/DDBJ databases">
        <title>Sequencing of cultivated peanut Arachis hypogaea provides insights into genome evolution and oil improvement.</title>
        <authorList>
            <person name="Chen X."/>
        </authorList>
    </citation>
    <scope>NUCLEOTIDE SEQUENCE [LARGE SCALE GENOMIC DNA]</scope>
    <source>
        <strain evidence="3">cv. Fuhuasheng</strain>
        <tissue evidence="2">Leaves</tissue>
    </source>
</reference>
<dbReference type="EMBL" id="SDMP01000008">
    <property type="protein sequence ID" value="RYR41341.1"/>
    <property type="molecule type" value="Genomic_DNA"/>
</dbReference>
<accession>A0A445BRT1</accession>
<comment type="caution">
    <text evidence="2">The sequence shown here is derived from an EMBL/GenBank/DDBJ whole genome shotgun (WGS) entry which is preliminary data.</text>
</comment>
<evidence type="ECO:0000313" key="3">
    <source>
        <dbReference type="Proteomes" id="UP000289738"/>
    </source>
</evidence>
<name>A0A445BRT1_ARAHY</name>
<protein>
    <submittedName>
        <fullName evidence="2">Uncharacterized protein</fullName>
    </submittedName>
</protein>